<dbReference type="AlphaFoldDB" id="K5YM46"/>
<name>K5YM46_9BACT</name>
<comment type="caution">
    <text evidence="1">The sequence shown here is derived from an EMBL/GenBank/DDBJ whole genome shotgun (WGS) entry which is preliminary data.</text>
</comment>
<protein>
    <submittedName>
        <fullName evidence="1">Uncharacterized protein</fullName>
    </submittedName>
</protein>
<proteinExistence type="predicted"/>
<accession>K5YM46</accession>
<evidence type="ECO:0000313" key="2">
    <source>
        <dbReference type="Proteomes" id="UP000006330"/>
    </source>
</evidence>
<gene>
    <name evidence="1" type="ORF">HMPREF1076_02807</name>
</gene>
<evidence type="ECO:0000313" key="1">
    <source>
        <dbReference type="EMBL" id="EKN14902.1"/>
    </source>
</evidence>
<dbReference type="Proteomes" id="UP000006330">
    <property type="component" value="Unassembled WGS sequence"/>
</dbReference>
<dbReference type="EMBL" id="AGZO01000018">
    <property type="protein sequence ID" value="EKN14902.1"/>
    <property type="molecule type" value="Genomic_DNA"/>
</dbReference>
<reference evidence="1 2" key="1">
    <citation type="submission" date="2012-02" db="EMBL/GenBank/DDBJ databases">
        <title>The Genome Sequence of Parabacteroides goldsteinii CL02T12C30.</title>
        <authorList>
            <consortium name="The Broad Institute Genome Sequencing Platform"/>
            <person name="Earl A."/>
            <person name="Ward D."/>
            <person name="Feldgarden M."/>
            <person name="Gevers D."/>
            <person name="Zitomersky N.L."/>
            <person name="Coyne M.J."/>
            <person name="Comstock L.E."/>
            <person name="Young S.K."/>
            <person name="Zeng Q."/>
            <person name="Gargeya S."/>
            <person name="Fitzgerald M."/>
            <person name="Haas B."/>
            <person name="Abouelleil A."/>
            <person name="Alvarado L."/>
            <person name="Arachchi H.M."/>
            <person name="Berlin A."/>
            <person name="Chapman S.B."/>
            <person name="Gearin G."/>
            <person name="Goldberg J."/>
            <person name="Griggs A."/>
            <person name="Gujja S."/>
            <person name="Hansen M."/>
            <person name="Heiman D."/>
            <person name="Howarth C."/>
            <person name="Larimer J."/>
            <person name="Lui A."/>
            <person name="MacDonald P.J.P."/>
            <person name="McCowen C."/>
            <person name="Montmayeur A."/>
            <person name="Murphy C."/>
            <person name="Neiman D."/>
            <person name="Pearson M."/>
            <person name="Priest M."/>
            <person name="Roberts A."/>
            <person name="Saif S."/>
            <person name="Shea T."/>
            <person name="Sisk P."/>
            <person name="Stolte C."/>
            <person name="Sykes S."/>
            <person name="Wortman J."/>
            <person name="Nusbaum C."/>
            <person name="Birren B."/>
        </authorList>
    </citation>
    <scope>NUCLEOTIDE SEQUENCE [LARGE SCALE GENOMIC DNA]</scope>
    <source>
        <strain evidence="1 2">CL02T12C30</strain>
    </source>
</reference>
<dbReference type="HOGENOM" id="CLU_3375060_0_0_10"/>
<sequence length="34" mass="3785">MNPFVSWLHLSMLLHAIAFSFQSATNGVFFKVSG</sequence>
<organism evidence="1 2">
    <name type="scientific">Parabacteroides goldsteinii CL02T12C30</name>
    <dbReference type="NCBI Taxonomy" id="999418"/>
    <lineage>
        <taxon>Bacteria</taxon>
        <taxon>Pseudomonadati</taxon>
        <taxon>Bacteroidota</taxon>
        <taxon>Bacteroidia</taxon>
        <taxon>Bacteroidales</taxon>
        <taxon>Tannerellaceae</taxon>
        <taxon>Parabacteroides</taxon>
    </lineage>
</organism>